<feature type="transmembrane region" description="Helical" evidence="1">
    <location>
        <begin position="191"/>
        <end position="207"/>
    </location>
</feature>
<keyword evidence="3" id="KW-1185">Reference proteome</keyword>
<keyword evidence="1" id="KW-0812">Transmembrane</keyword>
<proteinExistence type="predicted"/>
<gene>
    <name evidence="2" type="ORF">GSCOC_T00025423001</name>
</gene>
<protein>
    <submittedName>
        <fullName evidence="2">Uncharacterized protein</fullName>
    </submittedName>
</protein>
<feature type="transmembrane region" description="Helical" evidence="1">
    <location>
        <begin position="118"/>
        <end position="140"/>
    </location>
</feature>
<dbReference type="AlphaFoldDB" id="A0A068UHG6"/>
<dbReference type="PANTHER" id="PTHR46274:SF9">
    <property type="entry name" value="PHOSPHATIDYLGLYCEROPHOSPHATE PHOSPHATASE PTPMT1"/>
    <property type="match status" value="1"/>
</dbReference>
<accession>A0A068UHG6</accession>
<keyword evidence="1" id="KW-0472">Membrane</keyword>
<name>A0A068UHG6_COFCA</name>
<reference evidence="3" key="1">
    <citation type="journal article" date="2014" name="Science">
        <title>The coffee genome provides insight into the convergent evolution of caffeine biosynthesis.</title>
        <authorList>
            <person name="Denoeud F."/>
            <person name="Carretero-Paulet L."/>
            <person name="Dereeper A."/>
            <person name="Droc G."/>
            <person name="Guyot R."/>
            <person name="Pietrella M."/>
            <person name="Zheng C."/>
            <person name="Alberti A."/>
            <person name="Anthony F."/>
            <person name="Aprea G."/>
            <person name="Aury J.M."/>
            <person name="Bento P."/>
            <person name="Bernard M."/>
            <person name="Bocs S."/>
            <person name="Campa C."/>
            <person name="Cenci A."/>
            <person name="Combes M.C."/>
            <person name="Crouzillat D."/>
            <person name="Da Silva C."/>
            <person name="Daddiego L."/>
            <person name="De Bellis F."/>
            <person name="Dussert S."/>
            <person name="Garsmeur O."/>
            <person name="Gayraud T."/>
            <person name="Guignon V."/>
            <person name="Jahn K."/>
            <person name="Jamilloux V."/>
            <person name="Joet T."/>
            <person name="Labadie K."/>
            <person name="Lan T."/>
            <person name="Leclercq J."/>
            <person name="Lepelley M."/>
            <person name="Leroy T."/>
            <person name="Li L.T."/>
            <person name="Librado P."/>
            <person name="Lopez L."/>
            <person name="Munoz A."/>
            <person name="Noel B."/>
            <person name="Pallavicini A."/>
            <person name="Perrotta G."/>
            <person name="Poncet V."/>
            <person name="Pot D."/>
            <person name="Priyono X."/>
            <person name="Rigoreau M."/>
            <person name="Rouard M."/>
            <person name="Rozas J."/>
            <person name="Tranchant-Dubreuil C."/>
            <person name="VanBuren R."/>
            <person name="Zhang Q."/>
            <person name="Andrade A.C."/>
            <person name="Argout X."/>
            <person name="Bertrand B."/>
            <person name="de Kochko A."/>
            <person name="Graziosi G."/>
            <person name="Henry R.J."/>
            <person name="Jayarama X."/>
            <person name="Ming R."/>
            <person name="Nagai C."/>
            <person name="Rounsley S."/>
            <person name="Sankoff D."/>
            <person name="Giuliano G."/>
            <person name="Albert V.A."/>
            <person name="Wincker P."/>
            <person name="Lashermes P."/>
        </authorList>
    </citation>
    <scope>NUCLEOTIDE SEQUENCE [LARGE SCALE GENOMIC DNA]</scope>
    <source>
        <strain evidence="3">cv. DH200-94</strain>
    </source>
</reference>
<evidence type="ECO:0000256" key="1">
    <source>
        <dbReference type="SAM" id="Phobius"/>
    </source>
</evidence>
<feature type="transmembrane region" description="Helical" evidence="1">
    <location>
        <begin position="152"/>
        <end position="171"/>
    </location>
</feature>
<evidence type="ECO:0000313" key="2">
    <source>
        <dbReference type="EMBL" id="CDP07916.1"/>
    </source>
</evidence>
<dbReference type="Proteomes" id="UP000295252">
    <property type="component" value="Chromosome III"/>
</dbReference>
<sequence>MGQKDIVVRNTKKVLVGAGAWALFNPTLLYNVVRNKVQVEFWWWDWIDEFVLFAAVPFRSDVSQLKDLGVGAVVTLNEPYETLVPTSLSQVCSLPLFLTCFFPLLCVCQGVSALKSSLVLLVLLIFSSEWLMEFIILVFLHEITSLHHHSMIFAELYILFMVTLVSIVRLVKVTAQPSLFDNVTFLVNADYLYSYFSSPLCLVFCILG</sequence>
<keyword evidence="1" id="KW-1133">Transmembrane helix</keyword>
<dbReference type="InterPro" id="IPR029021">
    <property type="entry name" value="Prot-tyrosine_phosphatase-like"/>
</dbReference>
<organism evidence="2 3">
    <name type="scientific">Coffea canephora</name>
    <name type="common">Robusta coffee</name>
    <dbReference type="NCBI Taxonomy" id="49390"/>
    <lineage>
        <taxon>Eukaryota</taxon>
        <taxon>Viridiplantae</taxon>
        <taxon>Streptophyta</taxon>
        <taxon>Embryophyta</taxon>
        <taxon>Tracheophyta</taxon>
        <taxon>Spermatophyta</taxon>
        <taxon>Magnoliopsida</taxon>
        <taxon>eudicotyledons</taxon>
        <taxon>Gunneridae</taxon>
        <taxon>Pentapetalae</taxon>
        <taxon>asterids</taxon>
        <taxon>lamiids</taxon>
        <taxon>Gentianales</taxon>
        <taxon>Rubiaceae</taxon>
        <taxon>Ixoroideae</taxon>
        <taxon>Gardenieae complex</taxon>
        <taxon>Bertiereae - Coffeeae clade</taxon>
        <taxon>Coffeeae</taxon>
        <taxon>Coffea</taxon>
    </lineage>
</organism>
<evidence type="ECO:0000313" key="3">
    <source>
        <dbReference type="Proteomes" id="UP000295252"/>
    </source>
</evidence>
<dbReference type="Gramene" id="CDP07916">
    <property type="protein sequence ID" value="CDP07916"/>
    <property type="gene ID" value="GSCOC_T00025423001"/>
</dbReference>
<dbReference type="PANTHER" id="PTHR46274">
    <property type="entry name" value="PHOSPHATIDYLINOSITOL PHOSPHATASE"/>
    <property type="match status" value="1"/>
</dbReference>
<dbReference type="InParanoid" id="A0A068UHG6"/>
<dbReference type="SUPFAM" id="SSF52799">
    <property type="entry name" value="(Phosphotyrosine protein) phosphatases II"/>
    <property type="match status" value="1"/>
</dbReference>
<dbReference type="EMBL" id="HG739113">
    <property type="protein sequence ID" value="CDP07916.1"/>
    <property type="molecule type" value="Genomic_DNA"/>
</dbReference>
<feature type="transmembrane region" description="Helical" evidence="1">
    <location>
        <begin position="91"/>
        <end position="112"/>
    </location>
</feature>